<dbReference type="Proteomes" id="UP000007058">
    <property type="component" value="Chromosome"/>
</dbReference>
<organism evidence="2 3">
    <name type="scientific">Paramagnetospirillum magneticum (strain ATCC 700264 / AMB-1)</name>
    <name type="common">Magnetospirillum magneticum</name>
    <dbReference type="NCBI Taxonomy" id="342108"/>
    <lineage>
        <taxon>Bacteria</taxon>
        <taxon>Pseudomonadati</taxon>
        <taxon>Pseudomonadota</taxon>
        <taxon>Alphaproteobacteria</taxon>
        <taxon>Rhodospirillales</taxon>
        <taxon>Magnetospirillaceae</taxon>
        <taxon>Paramagnetospirillum</taxon>
    </lineage>
</organism>
<dbReference type="AlphaFoldDB" id="Q2W358"/>
<keyword evidence="1" id="KW-0472">Membrane</keyword>
<name>Q2W358_PARM1</name>
<keyword evidence="1" id="KW-0812">Transmembrane</keyword>
<sequence>MPSRIRGQKMMSNETNHLGHELGKGAVMTVGYVAGRSLFGRLLLNPVVMLGAGIAIGYYGYKYRKEITAAVAKAGDMGKDMVLNAKENLADLVEETREAEEAKAKE</sequence>
<dbReference type="EMBL" id="AP007255">
    <property type="protein sequence ID" value="BAE51717.1"/>
    <property type="molecule type" value="Genomic_DNA"/>
</dbReference>
<dbReference type="HOGENOM" id="CLU_164507_0_0_5"/>
<proteinExistence type="predicted"/>
<dbReference type="KEGG" id="mag:amb2913"/>
<protein>
    <submittedName>
        <fullName evidence="2">Uncharacterized protein</fullName>
    </submittedName>
</protein>
<evidence type="ECO:0000313" key="3">
    <source>
        <dbReference type="Proteomes" id="UP000007058"/>
    </source>
</evidence>
<gene>
    <name evidence="2" type="ordered locus">amb2913</name>
</gene>
<keyword evidence="1" id="KW-1133">Transmembrane helix</keyword>
<keyword evidence="3" id="KW-1185">Reference proteome</keyword>
<accession>Q2W358</accession>
<dbReference type="STRING" id="342108.amb2913"/>
<evidence type="ECO:0000313" key="2">
    <source>
        <dbReference type="EMBL" id="BAE51717.1"/>
    </source>
</evidence>
<evidence type="ECO:0000256" key="1">
    <source>
        <dbReference type="SAM" id="Phobius"/>
    </source>
</evidence>
<reference evidence="2 3" key="1">
    <citation type="journal article" date="2005" name="DNA Res.">
        <title>Complete genome sequence of the facultative anaerobic magnetotactic bacterium Magnetospirillum sp. strain AMB-1.</title>
        <authorList>
            <person name="Matsunaga T."/>
            <person name="Okamura Y."/>
            <person name="Fukuda Y."/>
            <person name="Wahyudi A.T."/>
            <person name="Murase Y."/>
            <person name="Takeyama H."/>
        </authorList>
    </citation>
    <scope>NUCLEOTIDE SEQUENCE [LARGE SCALE GENOMIC DNA]</scope>
    <source>
        <strain evidence="3">ATCC 700264 / AMB-1</strain>
    </source>
</reference>
<feature type="transmembrane region" description="Helical" evidence="1">
    <location>
        <begin position="42"/>
        <end position="61"/>
    </location>
</feature>